<dbReference type="GO" id="GO:0004722">
    <property type="term" value="F:protein serine/threonine phosphatase activity"/>
    <property type="evidence" value="ECO:0007669"/>
    <property type="project" value="UniProtKB-EC"/>
</dbReference>
<keyword evidence="4" id="KW-1185">Reference proteome</keyword>
<name>A0A1H6F5P7_9GAMM</name>
<accession>A0A1H6F5P7</accession>
<keyword evidence="1" id="KW-0812">Transmembrane</keyword>
<dbReference type="SMART" id="SM00331">
    <property type="entry name" value="PP2C_SIG"/>
    <property type="match status" value="1"/>
</dbReference>
<dbReference type="SMART" id="SM00332">
    <property type="entry name" value="PP2Cc"/>
    <property type="match status" value="1"/>
</dbReference>
<dbReference type="Gene3D" id="3.60.40.10">
    <property type="entry name" value="PPM-type phosphatase domain"/>
    <property type="match status" value="1"/>
</dbReference>
<dbReference type="PROSITE" id="PS51746">
    <property type="entry name" value="PPM_2"/>
    <property type="match status" value="1"/>
</dbReference>
<dbReference type="EC" id="3.1.3.16" evidence="3"/>
<dbReference type="CDD" id="cd00143">
    <property type="entry name" value="PP2Cc"/>
    <property type="match status" value="1"/>
</dbReference>
<keyword evidence="1" id="KW-0472">Membrane</keyword>
<evidence type="ECO:0000313" key="4">
    <source>
        <dbReference type="Proteomes" id="UP000236724"/>
    </source>
</evidence>
<evidence type="ECO:0000256" key="1">
    <source>
        <dbReference type="SAM" id="Phobius"/>
    </source>
</evidence>
<dbReference type="Pfam" id="PF13672">
    <property type="entry name" value="PP2C_2"/>
    <property type="match status" value="1"/>
</dbReference>
<dbReference type="EMBL" id="FMSV02000127">
    <property type="protein sequence ID" value="SEH04883.1"/>
    <property type="molecule type" value="Genomic_DNA"/>
</dbReference>
<dbReference type="RefSeq" id="WP_177428196.1">
    <property type="nucleotide sequence ID" value="NZ_FMSV02000127.1"/>
</dbReference>
<sequence>MARSSRPPELEVGKHFAGDRIQGARTYQEDDYGWDNHRSGDFLMVLADGMGGHQGGDVASTTAIETFVEQYDLSAHTGISISQRLLDALHQTNQELARKISHNPEMEGMGCTFLGVVCSRQGSQERLEWVSVGDSPLWLYRAGRLTQINADHSMKPVLENEVENKQLTATEAKYHPERNMLRSALMGEHIELIDLSKEPMPIYPGDSILLASDGVLSLSDDNITEILSHKTTAQDMVDALLSKITELGKKGQDNSTVIVLHRPRLEASKTPAKAKKYWLWTLFTLGLVLLGGFIWWKQFF</sequence>
<dbReference type="InterPro" id="IPR001932">
    <property type="entry name" value="PPM-type_phosphatase-like_dom"/>
</dbReference>
<protein>
    <submittedName>
        <fullName evidence="3">Serine/threonine phosphatase stp</fullName>
        <ecNumber evidence="3">3.1.3.16</ecNumber>
    </submittedName>
</protein>
<evidence type="ECO:0000259" key="2">
    <source>
        <dbReference type="PROSITE" id="PS51746"/>
    </source>
</evidence>
<evidence type="ECO:0000313" key="3">
    <source>
        <dbReference type="EMBL" id="SEH04883.1"/>
    </source>
</evidence>
<dbReference type="SUPFAM" id="SSF81606">
    <property type="entry name" value="PP2C-like"/>
    <property type="match status" value="1"/>
</dbReference>
<dbReference type="InterPro" id="IPR036457">
    <property type="entry name" value="PPM-type-like_dom_sf"/>
</dbReference>
<organism evidence="3 4">
    <name type="scientific">Candidatus Venteria ishoeyi</name>
    <dbReference type="NCBI Taxonomy" id="1899563"/>
    <lineage>
        <taxon>Bacteria</taxon>
        <taxon>Pseudomonadati</taxon>
        <taxon>Pseudomonadota</taxon>
        <taxon>Gammaproteobacteria</taxon>
        <taxon>Thiotrichales</taxon>
        <taxon>Thiotrichaceae</taxon>
        <taxon>Venteria</taxon>
    </lineage>
</organism>
<feature type="domain" description="PPM-type phosphatase" evidence="2">
    <location>
        <begin position="13"/>
        <end position="262"/>
    </location>
</feature>
<dbReference type="Proteomes" id="UP000236724">
    <property type="component" value="Unassembled WGS sequence"/>
</dbReference>
<reference evidence="3 4" key="1">
    <citation type="submission" date="2016-10" db="EMBL/GenBank/DDBJ databases">
        <authorList>
            <person name="de Groot N.N."/>
        </authorList>
    </citation>
    <scope>NUCLEOTIDE SEQUENCE [LARGE SCALE GENOMIC DNA]</scope>
    <source>
        <strain evidence="3">MBHS1</strain>
    </source>
</reference>
<keyword evidence="3" id="KW-0378">Hydrolase</keyword>
<feature type="transmembrane region" description="Helical" evidence="1">
    <location>
        <begin position="277"/>
        <end position="296"/>
    </location>
</feature>
<proteinExistence type="predicted"/>
<dbReference type="AlphaFoldDB" id="A0A1H6F5P7"/>
<gene>
    <name evidence="3" type="primary">stp_2</name>
    <name evidence="3" type="ORF">MBHS_00735</name>
</gene>
<keyword evidence="1" id="KW-1133">Transmembrane helix</keyword>